<dbReference type="EMBL" id="CP104067">
    <property type="protein sequence ID" value="WAH43481.1"/>
    <property type="molecule type" value="Genomic_DNA"/>
</dbReference>
<dbReference type="PROSITE" id="PS51900">
    <property type="entry name" value="CB"/>
    <property type="match status" value="1"/>
</dbReference>
<accession>A0ABY6ZMZ1</accession>
<protein>
    <recommendedName>
        <fullName evidence="3">Core-binding (CB) domain-containing protein</fullName>
    </recommendedName>
</protein>
<evidence type="ECO:0000256" key="1">
    <source>
        <dbReference type="ARBA" id="ARBA00023125"/>
    </source>
</evidence>
<evidence type="ECO:0000256" key="2">
    <source>
        <dbReference type="PROSITE-ProRule" id="PRU01248"/>
    </source>
</evidence>
<evidence type="ECO:0000313" key="5">
    <source>
        <dbReference type="Proteomes" id="UP001164761"/>
    </source>
</evidence>
<name>A0ABY6ZMZ1_9BACL</name>
<organism evidence="4 5">
    <name type="scientific">Alicyclobacillus fastidiosus</name>
    <dbReference type="NCBI Taxonomy" id="392011"/>
    <lineage>
        <taxon>Bacteria</taxon>
        <taxon>Bacillati</taxon>
        <taxon>Bacillota</taxon>
        <taxon>Bacilli</taxon>
        <taxon>Bacillales</taxon>
        <taxon>Alicyclobacillaceae</taxon>
        <taxon>Alicyclobacillus</taxon>
    </lineage>
</organism>
<reference evidence="4" key="1">
    <citation type="submission" date="2022-08" db="EMBL/GenBank/DDBJ databases">
        <title>Alicyclobacillus fastidiosus DSM 17978, complete genome.</title>
        <authorList>
            <person name="Wang Q."/>
            <person name="Cai R."/>
            <person name="Wang Z."/>
        </authorList>
    </citation>
    <scope>NUCLEOTIDE SEQUENCE</scope>
    <source>
        <strain evidence="4">DSM 17978</strain>
    </source>
</reference>
<sequence length="114" mass="13054">MNLSQASEAFLTVRGQEGFSPFTIRAYRQQHKLLMRDIGDIQVEDVTLSILRNHLSHNELLKPSSLGHKIRAIKSLFDEETQCLYIITYFYAVVEIGDSVAKDPRGSDRVRVFL</sequence>
<keyword evidence="1 2" id="KW-0238">DNA-binding</keyword>
<proteinExistence type="predicted"/>
<dbReference type="Gene3D" id="1.10.150.130">
    <property type="match status" value="1"/>
</dbReference>
<evidence type="ECO:0000313" key="4">
    <source>
        <dbReference type="EMBL" id="WAH43481.1"/>
    </source>
</evidence>
<dbReference type="Proteomes" id="UP001164761">
    <property type="component" value="Chromosome"/>
</dbReference>
<keyword evidence="5" id="KW-1185">Reference proteome</keyword>
<feature type="domain" description="Core-binding (CB)" evidence="3">
    <location>
        <begin position="1"/>
        <end position="81"/>
    </location>
</feature>
<dbReference type="RefSeq" id="WP_268007364.1">
    <property type="nucleotide sequence ID" value="NZ_BSUT01000001.1"/>
</dbReference>
<dbReference type="InterPro" id="IPR010998">
    <property type="entry name" value="Integrase_recombinase_N"/>
</dbReference>
<gene>
    <name evidence="4" type="ORF">NZD89_08905</name>
</gene>
<dbReference type="InterPro" id="IPR044068">
    <property type="entry name" value="CB"/>
</dbReference>
<evidence type="ECO:0000259" key="3">
    <source>
        <dbReference type="PROSITE" id="PS51900"/>
    </source>
</evidence>